<dbReference type="Pfam" id="PF00990">
    <property type="entry name" value="GGDEF"/>
    <property type="match status" value="1"/>
</dbReference>
<dbReference type="Gene3D" id="3.30.70.270">
    <property type="match status" value="1"/>
</dbReference>
<keyword evidence="3" id="KW-0548">Nucleotidyltransferase</keyword>
<feature type="transmembrane region" description="Helical" evidence="1">
    <location>
        <begin position="20"/>
        <end position="39"/>
    </location>
</feature>
<dbReference type="NCBIfam" id="TIGR00254">
    <property type="entry name" value="GGDEF"/>
    <property type="match status" value="1"/>
</dbReference>
<dbReference type="SMART" id="SM00267">
    <property type="entry name" value="GGDEF"/>
    <property type="match status" value="1"/>
</dbReference>
<dbReference type="EC" id="2.7.7.65" evidence="3"/>
<dbReference type="EMBL" id="JAIMJA010000008">
    <property type="protein sequence ID" value="MCE2595147.1"/>
    <property type="molecule type" value="Genomic_DNA"/>
</dbReference>
<feature type="transmembrane region" description="Helical" evidence="1">
    <location>
        <begin position="159"/>
        <end position="177"/>
    </location>
</feature>
<dbReference type="CDD" id="cd01949">
    <property type="entry name" value="GGDEF"/>
    <property type="match status" value="1"/>
</dbReference>
<keyword evidence="1" id="KW-1133">Transmembrane helix</keyword>
<sequence length="652" mass="75863">MSLASTHTTTAEHPLYSKWLTPLVILGLMLLLSLFFSAYQLNYNKTIQIQNYQFQNEEMAQRLSIDLEQGNISNAVNQTNNLVRDKRISKMVIFDQQLNQIHSWPFSQKTPPPNLNQDTSLLQKEYWLKQDIVFNEKIKGYLYTQISFEDALFHAQKNLYFGLVLSLVFTLFSMFFISRHQRFYRQFVQQLAFLMREFKPNAGAHPKAHKYYPLEMFQQDFEALLQEVKTREMYQNETVAQLEKRKAFAETIIETVQHSLVVLDKTLCIKRANQAFYNLIEDQEDDIIDLFLPEFIPQILEQKNDLERIFSGEHNQYSNQLTITANNKTKYLRFTATRLNQIGHASQLLLALEDITSEITSARQTQLAAKMFQANRNAVLILDRRNFVQMSNQAMLKLLNQKDIKTSQEIRGELQQIIADPNQLKMLHNILRQPKNWQSKEVLTINNIKIPFEINYTAIFDKQGEKEYSILQLIDLRDSYQIERLEKLALHDELTGLPNRAHLMQSLERTQINHQNKQQNYAVAFLDLDGFKQINDTYGHDAGDLLLQQTAKRLRDNIRQTDLAARLAGDEFVLVLESCQSVEVLHKLAQKLLRVLTQPCRQGDSAFSVSASIGIFFVTRDTLHMSINQQLKLADEAMYQAKQAGKNQVVIR</sequence>
<dbReference type="PROSITE" id="PS50887">
    <property type="entry name" value="GGDEF"/>
    <property type="match status" value="1"/>
</dbReference>
<dbReference type="GO" id="GO:0052621">
    <property type="term" value="F:diguanylate cyclase activity"/>
    <property type="evidence" value="ECO:0007669"/>
    <property type="project" value="UniProtKB-EC"/>
</dbReference>
<evidence type="ECO:0000313" key="4">
    <source>
        <dbReference type="Proteomes" id="UP001201273"/>
    </source>
</evidence>
<keyword evidence="1" id="KW-0812">Transmembrane</keyword>
<dbReference type="Pfam" id="PF13426">
    <property type="entry name" value="PAS_9"/>
    <property type="match status" value="1"/>
</dbReference>
<reference evidence="3 4" key="1">
    <citation type="journal article" date="2022" name="Environ. Microbiol. Rep.">
        <title>Eco-phylogenetic analyses reveal divergent evolution of vitamin B12 metabolism in the marine bacterial family 'Psychromonadaceae'.</title>
        <authorList>
            <person name="Jin X."/>
            <person name="Yang Y."/>
            <person name="Cao H."/>
            <person name="Gao B."/>
            <person name="Zhao Z."/>
        </authorList>
    </citation>
    <scope>NUCLEOTIDE SEQUENCE [LARGE SCALE GENOMIC DNA]</scope>
    <source>
        <strain evidence="3 4">MKS20</strain>
    </source>
</reference>
<name>A0ABS8W823_9GAMM</name>
<dbReference type="RefSeq" id="WP_233052641.1">
    <property type="nucleotide sequence ID" value="NZ_JAIMJA010000008.1"/>
</dbReference>
<evidence type="ECO:0000313" key="3">
    <source>
        <dbReference type="EMBL" id="MCE2595147.1"/>
    </source>
</evidence>
<comment type="caution">
    <text evidence="3">The sequence shown here is derived from an EMBL/GenBank/DDBJ whole genome shotgun (WGS) entry which is preliminary data.</text>
</comment>
<proteinExistence type="predicted"/>
<dbReference type="Proteomes" id="UP001201273">
    <property type="component" value="Unassembled WGS sequence"/>
</dbReference>
<dbReference type="InterPro" id="IPR043128">
    <property type="entry name" value="Rev_trsase/Diguanyl_cyclase"/>
</dbReference>
<gene>
    <name evidence="3" type="ORF">K6Y31_09980</name>
</gene>
<dbReference type="InterPro" id="IPR000014">
    <property type="entry name" value="PAS"/>
</dbReference>
<dbReference type="SMART" id="SM00091">
    <property type="entry name" value="PAS"/>
    <property type="match status" value="2"/>
</dbReference>
<evidence type="ECO:0000256" key="1">
    <source>
        <dbReference type="SAM" id="Phobius"/>
    </source>
</evidence>
<dbReference type="SUPFAM" id="SSF55073">
    <property type="entry name" value="Nucleotide cyclase"/>
    <property type="match status" value="1"/>
</dbReference>
<feature type="domain" description="GGDEF" evidence="2">
    <location>
        <begin position="519"/>
        <end position="652"/>
    </location>
</feature>
<protein>
    <submittedName>
        <fullName evidence="3">Diguanylate cyclase</fullName>
        <ecNumber evidence="3">2.7.7.65</ecNumber>
    </submittedName>
</protein>
<keyword evidence="1" id="KW-0472">Membrane</keyword>
<dbReference type="PANTHER" id="PTHR46663:SF2">
    <property type="entry name" value="GGDEF DOMAIN-CONTAINING PROTEIN"/>
    <property type="match status" value="1"/>
</dbReference>
<dbReference type="InterPro" id="IPR000160">
    <property type="entry name" value="GGDEF_dom"/>
</dbReference>
<dbReference type="Gene3D" id="3.30.450.20">
    <property type="entry name" value="PAS domain"/>
    <property type="match status" value="2"/>
</dbReference>
<keyword evidence="4" id="KW-1185">Reference proteome</keyword>
<organism evidence="3 4">
    <name type="scientific">Motilimonas cestriensis</name>
    <dbReference type="NCBI Taxonomy" id="2742685"/>
    <lineage>
        <taxon>Bacteria</taxon>
        <taxon>Pseudomonadati</taxon>
        <taxon>Pseudomonadota</taxon>
        <taxon>Gammaproteobacteria</taxon>
        <taxon>Alteromonadales</taxon>
        <taxon>Alteromonadales genera incertae sedis</taxon>
        <taxon>Motilimonas</taxon>
    </lineage>
</organism>
<dbReference type="InterPro" id="IPR029787">
    <property type="entry name" value="Nucleotide_cyclase"/>
</dbReference>
<dbReference type="InterPro" id="IPR035965">
    <property type="entry name" value="PAS-like_dom_sf"/>
</dbReference>
<dbReference type="SUPFAM" id="SSF55785">
    <property type="entry name" value="PYP-like sensor domain (PAS domain)"/>
    <property type="match status" value="1"/>
</dbReference>
<evidence type="ECO:0000259" key="2">
    <source>
        <dbReference type="PROSITE" id="PS50887"/>
    </source>
</evidence>
<dbReference type="PANTHER" id="PTHR46663">
    <property type="entry name" value="DIGUANYLATE CYCLASE DGCT-RELATED"/>
    <property type="match status" value="1"/>
</dbReference>
<keyword evidence="3" id="KW-0808">Transferase</keyword>
<dbReference type="InterPro" id="IPR052163">
    <property type="entry name" value="DGC-Regulatory_Protein"/>
</dbReference>
<accession>A0ABS8W823</accession>